<dbReference type="PANTHER" id="PTHR20854">
    <property type="entry name" value="INOSITOL MONOPHOSPHATASE"/>
    <property type="match status" value="1"/>
</dbReference>
<dbReference type="Pfam" id="PF00459">
    <property type="entry name" value="Inositol_P"/>
    <property type="match status" value="1"/>
</dbReference>
<dbReference type="AlphaFoldDB" id="A0A382KCU3"/>
<sequence length="259" mass="28122">MNKQLPEKSVIKNLEIEVTRLIRGAEQVLYQYMPGKISVSYKGKQNSDPVTEADIRIEDYLRKEISQEYPQHLIIAEESSLQNTKEDSPFTWVIDPLDGTANFASGIPVYAISVGILYEGIPIVGGLLLPSTSSNHGVYHASLGGGAFWEDQPITASLGTLPISSGVSGVPANFERLFSSKVLSKQGIREIRVLGSIAYEMTLVAKGAFQSSFFNGGRIWDVAAGIILISEAGGGVWEFTHGSWTKFSAFNDATISSDK</sequence>
<dbReference type="PRINTS" id="PR00377">
    <property type="entry name" value="IMPHPHTASES"/>
</dbReference>
<dbReference type="PROSITE" id="PS00629">
    <property type="entry name" value="IMP_1"/>
    <property type="match status" value="1"/>
</dbReference>
<dbReference type="PANTHER" id="PTHR20854:SF4">
    <property type="entry name" value="INOSITOL-1-MONOPHOSPHATASE-RELATED"/>
    <property type="match status" value="1"/>
</dbReference>
<dbReference type="GO" id="GO:0007165">
    <property type="term" value="P:signal transduction"/>
    <property type="evidence" value="ECO:0007669"/>
    <property type="project" value="TreeGrafter"/>
</dbReference>
<evidence type="ECO:0008006" key="5">
    <source>
        <dbReference type="Google" id="ProtNLM"/>
    </source>
</evidence>
<feature type="non-terminal residue" evidence="4">
    <location>
        <position position="259"/>
    </location>
</feature>
<name>A0A382KCU3_9ZZZZ</name>
<accession>A0A382KCU3</accession>
<reference evidence="4" key="1">
    <citation type="submission" date="2018-05" db="EMBL/GenBank/DDBJ databases">
        <authorList>
            <person name="Lanie J.A."/>
            <person name="Ng W.-L."/>
            <person name="Kazmierczak K.M."/>
            <person name="Andrzejewski T.M."/>
            <person name="Davidsen T.M."/>
            <person name="Wayne K.J."/>
            <person name="Tettelin H."/>
            <person name="Glass J.I."/>
            <person name="Rusch D."/>
            <person name="Podicherti R."/>
            <person name="Tsui H.-C.T."/>
            <person name="Winkler M.E."/>
        </authorList>
    </citation>
    <scope>NUCLEOTIDE SEQUENCE</scope>
</reference>
<evidence type="ECO:0000256" key="1">
    <source>
        <dbReference type="ARBA" id="ARBA00022723"/>
    </source>
</evidence>
<dbReference type="Gene3D" id="3.30.540.10">
    <property type="entry name" value="Fructose-1,6-Bisphosphatase, subunit A, domain 1"/>
    <property type="match status" value="1"/>
</dbReference>
<evidence type="ECO:0000256" key="3">
    <source>
        <dbReference type="ARBA" id="ARBA00022842"/>
    </source>
</evidence>
<keyword evidence="3" id="KW-0460">Magnesium</keyword>
<dbReference type="Gene3D" id="3.40.190.80">
    <property type="match status" value="1"/>
</dbReference>
<evidence type="ECO:0000313" key="4">
    <source>
        <dbReference type="EMBL" id="SVC20561.1"/>
    </source>
</evidence>
<proteinExistence type="predicted"/>
<dbReference type="GO" id="GO:0006020">
    <property type="term" value="P:inositol metabolic process"/>
    <property type="evidence" value="ECO:0007669"/>
    <property type="project" value="TreeGrafter"/>
</dbReference>
<organism evidence="4">
    <name type="scientific">marine metagenome</name>
    <dbReference type="NCBI Taxonomy" id="408172"/>
    <lineage>
        <taxon>unclassified sequences</taxon>
        <taxon>metagenomes</taxon>
        <taxon>ecological metagenomes</taxon>
    </lineage>
</organism>
<dbReference type="GO" id="GO:0046854">
    <property type="term" value="P:phosphatidylinositol phosphate biosynthetic process"/>
    <property type="evidence" value="ECO:0007669"/>
    <property type="project" value="InterPro"/>
</dbReference>
<dbReference type="EMBL" id="UINC01078985">
    <property type="protein sequence ID" value="SVC20561.1"/>
    <property type="molecule type" value="Genomic_DNA"/>
</dbReference>
<dbReference type="GO" id="GO:0008934">
    <property type="term" value="F:inositol monophosphate 1-phosphatase activity"/>
    <property type="evidence" value="ECO:0007669"/>
    <property type="project" value="TreeGrafter"/>
</dbReference>
<gene>
    <name evidence="4" type="ORF">METZ01_LOCUS273415</name>
</gene>
<keyword evidence="1" id="KW-0479">Metal-binding</keyword>
<dbReference type="InterPro" id="IPR020583">
    <property type="entry name" value="Inositol_monoP_metal-BS"/>
</dbReference>
<dbReference type="InterPro" id="IPR000760">
    <property type="entry name" value="Inositol_monophosphatase-like"/>
</dbReference>
<protein>
    <recommendedName>
        <fullName evidence="5">Inositol-1-monophosphatase</fullName>
    </recommendedName>
</protein>
<dbReference type="CDD" id="cd01637">
    <property type="entry name" value="IMPase_like"/>
    <property type="match status" value="1"/>
</dbReference>
<dbReference type="GO" id="GO:0046872">
    <property type="term" value="F:metal ion binding"/>
    <property type="evidence" value="ECO:0007669"/>
    <property type="project" value="UniProtKB-KW"/>
</dbReference>
<dbReference type="InterPro" id="IPR020550">
    <property type="entry name" value="Inositol_monophosphatase_CS"/>
</dbReference>
<dbReference type="PROSITE" id="PS00630">
    <property type="entry name" value="IMP_2"/>
    <property type="match status" value="1"/>
</dbReference>
<evidence type="ECO:0000256" key="2">
    <source>
        <dbReference type="ARBA" id="ARBA00022801"/>
    </source>
</evidence>
<dbReference type="SUPFAM" id="SSF56655">
    <property type="entry name" value="Carbohydrate phosphatase"/>
    <property type="match status" value="1"/>
</dbReference>
<keyword evidence="2" id="KW-0378">Hydrolase</keyword>